<dbReference type="PROSITE" id="PS50011">
    <property type="entry name" value="PROTEIN_KINASE_DOM"/>
    <property type="match status" value="1"/>
</dbReference>
<organism evidence="3 4">
    <name type="scientific">Magnaporthiopsis poae (strain ATCC 64411 / 73-15)</name>
    <name type="common">Kentucky bluegrass fungus</name>
    <name type="synonym">Magnaporthe poae</name>
    <dbReference type="NCBI Taxonomy" id="644358"/>
    <lineage>
        <taxon>Eukaryota</taxon>
        <taxon>Fungi</taxon>
        <taxon>Dikarya</taxon>
        <taxon>Ascomycota</taxon>
        <taxon>Pezizomycotina</taxon>
        <taxon>Sordariomycetes</taxon>
        <taxon>Sordariomycetidae</taxon>
        <taxon>Magnaporthales</taxon>
        <taxon>Magnaporthaceae</taxon>
        <taxon>Magnaporthiopsis</taxon>
    </lineage>
</organism>
<protein>
    <recommendedName>
        <fullName evidence="1">Protein kinase domain-containing protein</fullName>
    </recommendedName>
</protein>
<reference evidence="2" key="3">
    <citation type="submission" date="2011-03" db="EMBL/GenBank/DDBJ databases">
        <title>Annotation of Magnaporthe poae ATCC 64411.</title>
        <authorList>
            <person name="Ma L.-J."/>
            <person name="Dead R."/>
            <person name="Young S.K."/>
            <person name="Zeng Q."/>
            <person name="Gargeya S."/>
            <person name="Fitzgerald M."/>
            <person name="Haas B."/>
            <person name="Abouelleil A."/>
            <person name="Alvarado L."/>
            <person name="Arachchi H.M."/>
            <person name="Berlin A."/>
            <person name="Brown A."/>
            <person name="Chapman S.B."/>
            <person name="Chen Z."/>
            <person name="Dunbar C."/>
            <person name="Freedman E."/>
            <person name="Gearin G."/>
            <person name="Gellesch M."/>
            <person name="Goldberg J."/>
            <person name="Griggs A."/>
            <person name="Gujja S."/>
            <person name="Heiman D."/>
            <person name="Howarth C."/>
            <person name="Larson L."/>
            <person name="Lui A."/>
            <person name="MacDonald P.J.P."/>
            <person name="Mehta T."/>
            <person name="Montmayeur A."/>
            <person name="Murphy C."/>
            <person name="Neiman D."/>
            <person name="Pearson M."/>
            <person name="Priest M."/>
            <person name="Roberts A."/>
            <person name="Saif S."/>
            <person name="Shea T."/>
            <person name="Shenoy N."/>
            <person name="Sisk P."/>
            <person name="Stolte C."/>
            <person name="Sykes S."/>
            <person name="Yandava C."/>
            <person name="Wortman J."/>
            <person name="Nusbaum C."/>
            <person name="Birren B."/>
        </authorList>
    </citation>
    <scope>NUCLEOTIDE SEQUENCE</scope>
    <source>
        <strain evidence="2">ATCC 64411</strain>
    </source>
</reference>
<dbReference type="EMBL" id="GL876966">
    <property type="protein sequence ID" value="KLU82137.1"/>
    <property type="molecule type" value="Genomic_DNA"/>
</dbReference>
<reference evidence="2" key="2">
    <citation type="submission" date="2010-05" db="EMBL/GenBank/DDBJ databases">
        <title>The Genome Sequence of Magnaporthe poae strain ATCC 64411.</title>
        <authorList>
            <consortium name="The Broad Institute Genome Sequencing Platform"/>
            <consortium name="Broad Institute Genome Sequencing Center for Infectious Disease"/>
            <person name="Ma L.-J."/>
            <person name="Dead R."/>
            <person name="Young S."/>
            <person name="Zeng Q."/>
            <person name="Koehrsen M."/>
            <person name="Alvarado L."/>
            <person name="Berlin A."/>
            <person name="Chapman S.B."/>
            <person name="Chen Z."/>
            <person name="Freedman E."/>
            <person name="Gellesch M."/>
            <person name="Goldberg J."/>
            <person name="Griggs A."/>
            <person name="Gujja S."/>
            <person name="Heilman E.R."/>
            <person name="Heiman D."/>
            <person name="Hepburn T."/>
            <person name="Howarth C."/>
            <person name="Jen D."/>
            <person name="Larson L."/>
            <person name="Mehta T."/>
            <person name="Neiman D."/>
            <person name="Pearson M."/>
            <person name="Roberts A."/>
            <person name="Saif S."/>
            <person name="Shea T."/>
            <person name="Shenoy N."/>
            <person name="Sisk P."/>
            <person name="Stolte C."/>
            <person name="Sykes S."/>
            <person name="Walk T."/>
            <person name="White J."/>
            <person name="Yandava C."/>
            <person name="Haas B."/>
            <person name="Nusbaum C."/>
            <person name="Birren B."/>
        </authorList>
    </citation>
    <scope>NUCLEOTIDE SEQUENCE</scope>
    <source>
        <strain evidence="2">ATCC 64411</strain>
    </source>
</reference>
<reference evidence="3" key="5">
    <citation type="submission" date="2015-06" db="UniProtKB">
        <authorList>
            <consortium name="EnsemblFungi"/>
        </authorList>
    </citation>
    <scope>IDENTIFICATION</scope>
    <source>
        <strain evidence="3">ATCC 64411</strain>
    </source>
</reference>
<dbReference type="EnsemblFungi" id="MAPG_01214T0">
    <property type="protein sequence ID" value="MAPG_01214T0"/>
    <property type="gene ID" value="MAPG_01214"/>
</dbReference>
<dbReference type="InterPro" id="IPR004147">
    <property type="entry name" value="ABC1_dom"/>
</dbReference>
<evidence type="ECO:0000259" key="1">
    <source>
        <dbReference type="PROSITE" id="PS50011"/>
    </source>
</evidence>
<dbReference type="InterPro" id="IPR000719">
    <property type="entry name" value="Prot_kinase_dom"/>
</dbReference>
<name>A0A0C4DN40_MAGP6</name>
<evidence type="ECO:0000313" key="4">
    <source>
        <dbReference type="Proteomes" id="UP000011715"/>
    </source>
</evidence>
<dbReference type="Proteomes" id="UP000011715">
    <property type="component" value="Unassembled WGS sequence"/>
</dbReference>
<dbReference type="EMBL" id="ADBL01000284">
    <property type="status" value="NOT_ANNOTATED_CDS"/>
    <property type="molecule type" value="Genomic_DNA"/>
</dbReference>
<proteinExistence type="predicted"/>
<dbReference type="SUPFAM" id="SSF56112">
    <property type="entry name" value="Protein kinase-like (PK-like)"/>
    <property type="match status" value="1"/>
</dbReference>
<dbReference type="STRING" id="644358.A0A0C4DN40"/>
<sequence>MYEIGQTLSLQLIPAEVTVEARIHDLPVKFSLSAGMVVDILSHPPSLDLPSRAFLKLYDHRCASQYRSEQKLGDRTPGVEKQPLNLSRSGEASTFLQSAQKEASLWDDLKGDFEMEANAYEELREHQGHLIPRLYSKVEYFTNPADGEPLGDTPELSTVPGIVLEYIDGFRMSDLPKHVDRSEWNYVVSRAVQVTGAVLNKSRVLNKDVRPDNMLVTRDETVERGYRLVMIDFGCCELREEGTSDEEWGREKNGWDEEGAMGKIMKIKLKEVGFQLEYDRPRTWAAFADREV</sequence>
<gene>
    <name evidence="2" type="ORF">MAPG_01214</name>
</gene>
<reference evidence="3" key="4">
    <citation type="journal article" date="2015" name="G3 (Bethesda)">
        <title>Genome sequences of three phytopathogenic species of the Magnaporthaceae family of fungi.</title>
        <authorList>
            <person name="Okagaki L.H."/>
            <person name="Nunes C.C."/>
            <person name="Sailsbery J."/>
            <person name="Clay B."/>
            <person name="Brown D."/>
            <person name="John T."/>
            <person name="Oh Y."/>
            <person name="Young N."/>
            <person name="Fitzgerald M."/>
            <person name="Haas B.J."/>
            <person name="Zeng Q."/>
            <person name="Young S."/>
            <person name="Adiconis X."/>
            <person name="Fan L."/>
            <person name="Levin J.Z."/>
            <person name="Mitchell T.K."/>
            <person name="Okubara P.A."/>
            <person name="Farman M.L."/>
            <person name="Kohn L.M."/>
            <person name="Birren B."/>
            <person name="Ma L.-J."/>
            <person name="Dean R.A."/>
        </authorList>
    </citation>
    <scope>NUCLEOTIDE SEQUENCE</scope>
    <source>
        <strain evidence="3">ATCC 64411 / 73-15</strain>
    </source>
</reference>
<dbReference type="GO" id="GO:0004672">
    <property type="term" value="F:protein kinase activity"/>
    <property type="evidence" value="ECO:0007669"/>
    <property type="project" value="InterPro"/>
</dbReference>
<dbReference type="Pfam" id="PF03109">
    <property type="entry name" value="ABC1"/>
    <property type="match status" value="1"/>
</dbReference>
<dbReference type="OMA" id="MEANAYE"/>
<dbReference type="OrthoDB" id="5134445at2759"/>
<dbReference type="Gene3D" id="1.10.510.10">
    <property type="entry name" value="Transferase(Phosphotransferase) domain 1"/>
    <property type="match status" value="1"/>
</dbReference>
<dbReference type="eggNOG" id="ENOG502S6Y9">
    <property type="taxonomic scope" value="Eukaryota"/>
</dbReference>
<dbReference type="InterPro" id="IPR011009">
    <property type="entry name" value="Kinase-like_dom_sf"/>
</dbReference>
<feature type="domain" description="Protein kinase" evidence="1">
    <location>
        <begin position="66"/>
        <end position="292"/>
    </location>
</feature>
<keyword evidence="4" id="KW-1185">Reference proteome</keyword>
<dbReference type="VEuPathDB" id="FungiDB:MAPG_01214"/>
<accession>A0A0C4DN40</accession>
<reference evidence="4" key="1">
    <citation type="submission" date="2010-05" db="EMBL/GenBank/DDBJ databases">
        <title>The genome sequence of Magnaporthe poae strain ATCC 64411.</title>
        <authorList>
            <person name="Ma L.-J."/>
            <person name="Dead R."/>
            <person name="Young S."/>
            <person name="Zeng Q."/>
            <person name="Koehrsen M."/>
            <person name="Alvarado L."/>
            <person name="Berlin A."/>
            <person name="Chapman S.B."/>
            <person name="Chen Z."/>
            <person name="Freedman E."/>
            <person name="Gellesch M."/>
            <person name="Goldberg J."/>
            <person name="Griggs A."/>
            <person name="Gujja S."/>
            <person name="Heilman E.R."/>
            <person name="Heiman D."/>
            <person name="Hepburn T."/>
            <person name="Howarth C."/>
            <person name="Jen D."/>
            <person name="Larson L."/>
            <person name="Mehta T."/>
            <person name="Neiman D."/>
            <person name="Pearson M."/>
            <person name="Roberts A."/>
            <person name="Saif S."/>
            <person name="Shea T."/>
            <person name="Shenoy N."/>
            <person name="Sisk P."/>
            <person name="Stolte C."/>
            <person name="Sykes S."/>
            <person name="Walk T."/>
            <person name="White J."/>
            <person name="Yandava C."/>
            <person name="Haas B."/>
            <person name="Nusbaum C."/>
            <person name="Birren B."/>
        </authorList>
    </citation>
    <scope>NUCLEOTIDE SEQUENCE [LARGE SCALE GENOMIC DNA]</scope>
    <source>
        <strain evidence="4">ATCC 64411 / 73-15</strain>
    </source>
</reference>
<dbReference type="AlphaFoldDB" id="A0A0C4DN40"/>
<evidence type="ECO:0000313" key="2">
    <source>
        <dbReference type="EMBL" id="KLU82137.1"/>
    </source>
</evidence>
<dbReference type="GO" id="GO:0005524">
    <property type="term" value="F:ATP binding"/>
    <property type="evidence" value="ECO:0007669"/>
    <property type="project" value="InterPro"/>
</dbReference>
<evidence type="ECO:0000313" key="3">
    <source>
        <dbReference type="EnsemblFungi" id="MAPG_01214T0"/>
    </source>
</evidence>